<proteinExistence type="predicted"/>
<gene>
    <name evidence="2" type="ORF">T03_741</name>
</gene>
<feature type="transmembrane region" description="Helical" evidence="1">
    <location>
        <begin position="38"/>
        <end position="56"/>
    </location>
</feature>
<name>A0A0V1DHH3_TRIBR</name>
<evidence type="ECO:0000256" key="1">
    <source>
        <dbReference type="SAM" id="Phobius"/>
    </source>
</evidence>
<dbReference type="AlphaFoldDB" id="A0A0V1DHH3"/>
<keyword evidence="3" id="KW-1185">Reference proteome</keyword>
<sequence length="64" mass="7450">MCHPPPKASSKTAVYCGDVRFNLYKYRRWVRLDHQADVAYFCIFIDLLFCLNLNVVRPVATTVL</sequence>
<organism evidence="2 3">
    <name type="scientific">Trichinella britovi</name>
    <name type="common">Parasitic roundworm</name>
    <dbReference type="NCBI Taxonomy" id="45882"/>
    <lineage>
        <taxon>Eukaryota</taxon>
        <taxon>Metazoa</taxon>
        <taxon>Ecdysozoa</taxon>
        <taxon>Nematoda</taxon>
        <taxon>Enoplea</taxon>
        <taxon>Dorylaimia</taxon>
        <taxon>Trichinellida</taxon>
        <taxon>Trichinellidae</taxon>
        <taxon>Trichinella</taxon>
    </lineage>
</organism>
<comment type="caution">
    <text evidence="2">The sequence shown here is derived from an EMBL/GenBank/DDBJ whole genome shotgun (WGS) entry which is preliminary data.</text>
</comment>
<keyword evidence="1" id="KW-0812">Transmembrane</keyword>
<evidence type="ECO:0000313" key="3">
    <source>
        <dbReference type="Proteomes" id="UP000054653"/>
    </source>
</evidence>
<reference evidence="2 3" key="1">
    <citation type="submission" date="2015-01" db="EMBL/GenBank/DDBJ databases">
        <title>Evolution of Trichinella species and genotypes.</title>
        <authorList>
            <person name="Korhonen P.K."/>
            <person name="Edoardo P."/>
            <person name="Giuseppe L.R."/>
            <person name="Gasser R.B."/>
        </authorList>
    </citation>
    <scope>NUCLEOTIDE SEQUENCE [LARGE SCALE GENOMIC DNA]</scope>
    <source>
        <strain evidence="2">ISS120</strain>
    </source>
</reference>
<protein>
    <submittedName>
        <fullName evidence="2">Uncharacterized protein</fullName>
    </submittedName>
</protein>
<keyword evidence="1" id="KW-1133">Transmembrane helix</keyword>
<evidence type="ECO:0000313" key="2">
    <source>
        <dbReference type="EMBL" id="KRY60594.1"/>
    </source>
</evidence>
<accession>A0A0V1DHH3</accession>
<dbReference type="EMBL" id="JYDI01000005">
    <property type="protein sequence ID" value="KRY60594.1"/>
    <property type="molecule type" value="Genomic_DNA"/>
</dbReference>
<keyword evidence="1" id="KW-0472">Membrane</keyword>
<dbReference type="Proteomes" id="UP000054653">
    <property type="component" value="Unassembled WGS sequence"/>
</dbReference>